<reference evidence="2 3" key="1">
    <citation type="journal article" date="2005" name="PLoS Biol.">
        <title>The genomes of Oryza sativa: a history of duplications.</title>
        <authorList>
            <person name="Yu J."/>
            <person name="Wang J."/>
            <person name="Lin W."/>
            <person name="Li S."/>
            <person name="Li H."/>
            <person name="Zhou J."/>
            <person name="Ni P."/>
            <person name="Dong W."/>
            <person name="Hu S."/>
            <person name="Zeng C."/>
            <person name="Zhang J."/>
            <person name="Zhang Y."/>
            <person name="Li R."/>
            <person name="Xu Z."/>
            <person name="Li S."/>
            <person name="Li X."/>
            <person name="Zheng H."/>
            <person name="Cong L."/>
            <person name="Lin L."/>
            <person name="Yin J."/>
            <person name="Geng J."/>
            <person name="Li G."/>
            <person name="Shi J."/>
            <person name="Liu J."/>
            <person name="Lv H."/>
            <person name="Li J."/>
            <person name="Wang J."/>
            <person name="Deng Y."/>
            <person name="Ran L."/>
            <person name="Shi X."/>
            <person name="Wang X."/>
            <person name="Wu Q."/>
            <person name="Li C."/>
            <person name="Ren X."/>
            <person name="Wang J."/>
            <person name="Wang X."/>
            <person name="Li D."/>
            <person name="Liu D."/>
            <person name="Zhang X."/>
            <person name="Ji Z."/>
            <person name="Zhao W."/>
            <person name="Sun Y."/>
            <person name="Zhang Z."/>
            <person name="Bao J."/>
            <person name="Han Y."/>
            <person name="Dong L."/>
            <person name="Ji J."/>
            <person name="Chen P."/>
            <person name="Wu S."/>
            <person name="Liu J."/>
            <person name="Xiao Y."/>
            <person name="Bu D."/>
            <person name="Tan J."/>
            <person name="Yang L."/>
            <person name="Ye C."/>
            <person name="Zhang J."/>
            <person name="Xu J."/>
            <person name="Zhou Y."/>
            <person name="Yu Y."/>
            <person name="Zhang B."/>
            <person name="Zhuang S."/>
            <person name="Wei H."/>
            <person name="Liu B."/>
            <person name="Lei M."/>
            <person name="Yu H."/>
            <person name="Li Y."/>
            <person name="Xu H."/>
            <person name="Wei S."/>
            <person name="He X."/>
            <person name="Fang L."/>
            <person name="Zhang Z."/>
            <person name="Zhang Y."/>
            <person name="Huang X."/>
            <person name="Su Z."/>
            <person name="Tong W."/>
            <person name="Li J."/>
            <person name="Tong Z."/>
            <person name="Li S."/>
            <person name="Ye J."/>
            <person name="Wang L."/>
            <person name="Fang L."/>
            <person name="Lei T."/>
            <person name="Chen C."/>
            <person name="Chen H."/>
            <person name="Xu Z."/>
            <person name="Li H."/>
            <person name="Huang H."/>
            <person name="Zhang F."/>
            <person name="Xu H."/>
            <person name="Li N."/>
            <person name="Zhao C."/>
            <person name="Li S."/>
            <person name="Dong L."/>
            <person name="Huang Y."/>
            <person name="Li L."/>
            <person name="Xi Y."/>
            <person name="Qi Q."/>
            <person name="Li W."/>
            <person name="Zhang B."/>
            <person name="Hu W."/>
            <person name="Zhang Y."/>
            <person name="Tian X."/>
            <person name="Jiao Y."/>
            <person name="Liang X."/>
            <person name="Jin J."/>
            <person name="Gao L."/>
            <person name="Zheng W."/>
            <person name="Hao B."/>
            <person name="Liu S."/>
            <person name="Wang W."/>
            <person name="Yuan L."/>
            <person name="Cao M."/>
            <person name="McDermott J."/>
            <person name="Samudrala R."/>
            <person name="Wang J."/>
            <person name="Wong G.K."/>
            <person name="Yang H."/>
        </authorList>
    </citation>
    <scope>NUCLEOTIDE SEQUENCE [LARGE SCALE GENOMIC DNA]</scope>
    <source>
        <strain evidence="3">cv. 93-11</strain>
    </source>
</reference>
<organism evidence="2 3">
    <name type="scientific">Oryza sativa subsp. indica</name>
    <name type="common">Rice</name>
    <dbReference type="NCBI Taxonomy" id="39946"/>
    <lineage>
        <taxon>Eukaryota</taxon>
        <taxon>Viridiplantae</taxon>
        <taxon>Streptophyta</taxon>
        <taxon>Embryophyta</taxon>
        <taxon>Tracheophyta</taxon>
        <taxon>Spermatophyta</taxon>
        <taxon>Magnoliopsida</taxon>
        <taxon>Liliopsida</taxon>
        <taxon>Poales</taxon>
        <taxon>Poaceae</taxon>
        <taxon>BOP clade</taxon>
        <taxon>Oryzoideae</taxon>
        <taxon>Oryzeae</taxon>
        <taxon>Oryzinae</taxon>
        <taxon>Oryza</taxon>
        <taxon>Oryza sativa</taxon>
    </lineage>
</organism>
<protein>
    <submittedName>
        <fullName evidence="2">Uncharacterized protein</fullName>
    </submittedName>
</protein>
<evidence type="ECO:0000313" key="2">
    <source>
        <dbReference type="EMBL" id="EAY90066.1"/>
    </source>
</evidence>
<accession>A2XGV6</accession>
<dbReference type="Proteomes" id="UP000007015">
    <property type="component" value="Chromosome 3"/>
</dbReference>
<dbReference type="HOGENOM" id="CLU_178841_0_0_1"/>
<sequence length="103" mass="10811">MAAWQQHVSMSASSSLVTSVSNSRKGSPDRGGGLPEGVGDGDVGGGVHRGDGGAVVAGREIRAGRELAAAVEPERVLTSSPFLRQLQRRRRRSWPNFGSALDE</sequence>
<evidence type="ECO:0000313" key="3">
    <source>
        <dbReference type="Proteomes" id="UP000007015"/>
    </source>
</evidence>
<proteinExistence type="predicted"/>
<name>A2XGV6_ORYSI</name>
<dbReference type="Gramene" id="BGIOSGA012653-TA">
    <property type="protein sequence ID" value="BGIOSGA012653-PA"/>
    <property type="gene ID" value="BGIOSGA012653"/>
</dbReference>
<keyword evidence="3" id="KW-1185">Reference proteome</keyword>
<feature type="compositionally biased region" description="Low complexity" evidence="1">
    <location>
        <begin position="8"/>
        <end position="23"/>
    </location>
</feature>
<feature type="compositionally biased region" description="Gly residues" evidence="1">
    <location>
        <begin position="29"/>
        <end position="53"/>
    </location>
</feature>
<gene>
    <name evidence="2" type="ORF">OsI_11638</name>
</gene>
<dbReference type="AlphaFoldDB" id="A2XGV6"/>
<feature type="region of interest" description="Disordered" evidence="1">
    <location>
        <begin position="1"/>
        <end position="53"/>
    </location>
</feature>
<dbReference type="EMBL" id="CM000128">
    <property type="protein sequence ID" value="EAY90066.1"/>
    <property type="molecule type" value="Genomic_DNA"/>
</dbReference>
<evidence type="ECO:0000256" key="1">
    <source>
        <dbReference type="SAM" id="MobiDB-lite"/>
    </source>
</evidence>